<dbReference type="AlphaFoldDB" id="A0A6J5UI08"/>
<reference evidence="1 2" key="1">
    <citation type="submission" date="2020-05" db="EMBL/GenBank/DDBJ databases">
        <authorList>
            <person name="Campoy J."/>
            <person name="Schneeberger K."/>
            <person name="Spophaly S."/>
        </authorList>
    </citation>
    <scope>NUCLEOTIDE SEQUENCE [LARGE SCALE GENOMIC DNA]</scope>
    <source>
        <strain evidence="1">PruArmRojPasFocal</strain>
    </source>
</reference>
<evidence type="ECO:0000313" key="2">
    <source>
        <dbReference type="Proteomes" id="UP000507222"/>
    </source>
</evidence>
<name>A0A6J5UI08_PRUAR</name>
<organism evidence="1 2">
    <name type="scientific">Prunus armeniaca</name>
    <name type="common">Apricot</name>
    <name type="synonym">Armeniaca vulgaris</name>
    <dbReference type="NCBI Taxonomy" id="36596"/>
    <lineage>
        <taxon>Eukaryota</taxon>
        <taxon>Viridiplantae</taxon>
        <taxon>Streptophyta</taxon>
        <taxon>Embryophyta</taxon>
        <taxon>Tracheophyta</taxon>
        <taxon>Spermatophyta</taxon>
        <taxon>Magnoliopsida</taxon>
        <taxon>eudicotyledons</taxon>
        <taxon>Gunneridae</taxon>
        <taxon>Pentapetalae</taxon>
        <taxon>rosids</taxon>
        <taxon>fabids</taxon>
        <taxon>Rosales</taxon>
        <taxon>Rosaceae</taxon>
        <taxon>Amygdaloideae</taxon>
        <taxon>Amygdaleae</taxon>
        <taxon>Prunus</taxon>
    </lineage>
</organism>
<gene>
    <name evidence="1" type="ORF">CURHAP_LOCUS23694</name>
</gene>
<dbReference type="Proteomes" id="UP000507222">
    <property type="component" value="Unassembled WGS sequence"/>
</dbReference>
<accession>A0A6J5UI08</accession>
<protein>
    <submittedName>
        <fullName evidence="1">Uncharacterized protein</fullName>
    </submittedName>
</protein>
<proteinExistence type="predicted"/>
<sequence>MCGHDTENGRVEIGDCMNTRKPLALPMFDKVSFPYPCSSSVLGCLASAADNGYTVKNVFSILPNSSSSLKLLAPLLLCEQLQLSQVDEPSNSIPISDPLRSEA</sequence>
<dbReference type="EMBL" id="CAEKDK010000003">
    <property type="protein sequence ID" value="CAB4274954.1"/>
    <property type="molecule type" value="Genomic_DNA"/>
</dbReference>
<evidence type="ECO:0000313" key="1">
    <source>
        <dbReference type="EMBL" id="CAB4274954.1"/>
    </source>
</evidence>